<name>A0A7J5BG15_9MICO</name>
<protein>
    <submittedName>
        <fullName evidence="1">Uncharacterized protein</fullName>
    </submittedName>
</protein>
<dbReference type="Proteomes" id="UP000433493">
    <property type="component" value="Unassembled WGS sequence"/>
</dbReference>
<dbReference type="RefSeq" id="WP_158051229.1">
    <property type="nucleotide sequence ID" value="NZ_WBKB01000001.1"/>
</dbReference>
<dbReference type="AlphaFoldDB" id="A0A7J5BG15"/>
<reference evidence="1 2" key="1">
    <citation type="submission" date="2019-09" db="EMBL/GenBank/DDBJ databases">
        <title>Phylogeny of genus Pseudoclavibacter and closely related genus.</title>
        <authorList>
            <person name="Li Y."/>
        </authorList>
    </citation>
    <scope>NUCLEOTIDE SEQUENCE [LARGE SCALE GENOMIC DNA]</scope>
    <source>
        <strain evidence="1 2">KCTC 13959</strain>
    </source>
</reference>
<proteinExistence type="predicted"/>
<evidence type="ECO:0000313" key="2">
    <source>
        <dbReference type="Proteomes" id="UP000433493"/>
    </source>
</evidence>
<dbReference type="OrthoDB" id="4244301at2"/>
<accession>A0A7J5BG15</accession>
<gene>
    <name evidence="1" type="ORF">F8O05_02940</name>
</gene>
<organism evidence="1 2">
    <name type="scientific">Gulosibacter chungangensis</name>
    <dbReference type="NCBI Taxonomy" id="979746"/>
    <lineage>
        <taxon>Bacteria</taxon>
        <taxon>Bacillati</taxon>
        <taxon>Actinomycetota</taxon>
        <taxon>Actinomycetes</taxon>
        <taxon>Micrococcales</taxon>
        <taxon>Microbacteriaceae</taxon>
        <taxon>Gulosibacter</taxon>
    </lineage>
</organism>
<sequence length="182" mass="21033">MNRYGARVREHWTRHAPNRLAELENPEQFFTDLGAEIQGQVSDLAAKLENNPAWMLEMGRSSAQTYLQDVARRTTARRIAEEVVMNQLAWISDPSLPLDQAREEWEQTRPSDENLVTWAERMQDAPDLMPSTVELEDKAKEWAVPVEFLEGLVEAEIPRQYLESNRALLAEAATIRFLREVR</sequence>
<comment type="caution">
    <text evidence="1">The sequence shown here is derived from an EMBL/GenBank/DDBJ whole genome shotgun (WGS) entry which is preliminary data.</text>
</comment>
<dbReference type="EMBL" id="WBKB01000001">
    <property type="protein sequence ID" value="KAB1645221.1"/>
    <property type="molecule type" value="Genomic_DNA"/>
</dbReference>
<keyword evidence="2" id="KW-1185">Reference proteome</keyword>
<evidence type="ECO:0000313" key="1">
    <source>
        <dbReference type="EMBL" id="KAB1645221.1"/>
    </source>
</evidence>